<dbReference type="SUPFAM" id="SSF57667">
    <property type="entry name" value="beta-beta-alpha zinc fingers"/>
    <property type="match status" value="1"/>
</dbReference>
<reference evidence="9 10" key="1">
    <citation type="submission" date="2024-05" db="EMBL/GenBank/DDBJ databases">
        <authorList>
            <person name="Wallberg A."/>
        </authorList>
    </citation>
    <scope>NUCLEOTIDE SEQUENCE [LARGE SCALE GENOMIC DNA]</scope>
</reference>
<dbReference type="GO" id="GO:0000978">
    <property type="term" value="F:RNA polymerase II cis-regulatory region sequence-specific DNA binding"/>
    <property type="evidence" value="ECO:0007669"/>
    <property type="project" value="TreeGrafter"/>
</dbReference>
<feature type="domain" description="C2H2-type" evidence="8">
    <location>
        <begin position="50"/>
        <end position="77"/>
    </location>
</feature>
<gene>
    <name evidence="9" type="ORF">MNOR_LOCUS40399</name>
</gene>
<evidence type="ECO:0000256" key="4">
    <source>
        <dbReference type="ARBA" id="ARBA00022771"/>
    </source>
</evidence>
<evidence type="ECO:0000256" key="7">
    <source>
        <dbReference type="PROSITE-ProRule" id="PRU00042"/>
    </source>
</evidence>
<dbReference type="GO" id="GO:0008270">
    <property type="term" value="F:zinc ion binding"/>
    <property type="evidence" value="ECO:0007669"/>
    <property type="project" value="UniProtKB-KW"/>
</dbReference>
<evidence type="ECO:0000259" key="8">
    <source>
        <dbReference type="PROSITE" id="PS50157"/>
    </source>
</evidence>
<feature type="non-terminal residue" evidence="9">
    <location>
        <position position="150"/>
    </location>
</feature>
<dbReference type="InterPro" id="IPR036236">
    <property type="entry name" value="Znf_C2H2_sf"/>
</dbReference>
<keyword evidence="3" id="KW-0677">Repeat</keyword>
<keyword evidence="10" id="KW-1185">Reference proteome</keyword>
<keyword evidence="5" id="KW-0862">Zinc</keyword>
<name>A0AAV2SV95_MEGNR</name>
<dbReference type="SMART" id="SM00355">
    <property type="entry name" value="ZnF_C2H2"/>
    <property type="match status" value="2"/>
</dbReference>
<dbReference type="PANTHER" id="PTHR23235:SF142">
    <property type="entry name" value="ZINC FINGER PROTEIN 384"/>
    <property type="match status" value="1"/>
</dbReference>
<feature type="domain" description="C2H2-type" evidence="8">
    <location>
        <begin position="1"/>
        <end position="21"/>
    </location>
</feature>
<organism evidence="9 10">
    <name type="scientific">Meganyctiphanes norvegica</name>
    <name type="common">Northern krill</name>
    <name type="synonym">Thysanopoda norvegica</name>
    <dbReference type="NCBI Taxonomy" id="48144"/>
    <lineage>
        <taxon>Eukaryota</taxon>
        <taxon>Metazoa</taxon>
        <taxon>Ecdysozoa</taxon>
        <taxon>Arthropoda</taxon>
        <taxon>Crustacea</taxon>
        <taxon>Multicrustacea</taxon>
        <taxon>Malacostraca</taxon>
        <taxon>Eumalacostraca</taxon>
        <taxon>Eucarida</taxon>
        <taxon>Euphausiacea</taxon>
        <taxon>Euphausiidae</taxon>
        <taxon>Meganyctiphanes</taxon>
    </lineage>
</organism>
<sequence length="150" mass="17827">KNFTLNSILKIHMRRHTGERPYQCSQCGKTFSHNSNFIIHMRIHMGDKPYRCNHCKELFTHKKALMDHMRTHSNEHQKVLEDLGIEIESIKPSLQMKQTGNIILKDQDSIKVEQDLQEYFTETTTSLKQNELDYDAEVKVEDIYDFLTKW</sequence>
<comment type="caution">
    <text evidence="9">The sequence shown here is derived from an EMBL/GenBank/DDBJ whole genome shotgun (WGS) entry which is preliminary data.</text>
</comment>
<comment type="subcellular location">
    <subcellularLocation>
        <location evidence="1">Nucleus</location>
    </subcellularLocation>
</comment>
<dbReference type="Gene3D" id="3.30.160.60">
    <property type="entry name" value="Classic Zinc Finger"/>
    <property type="match status" value="3"/>
</dbReference>
<evidence type="ECO:0000256" key="6">
    <source>
        <dbReference type="ARBA" id="ARBA00023242"/>
    </source>
</evidence>
<evidence type="ECO:0000256" key="2">
    <source>
        <dbReference type="ARBA" id="ARBA00022723"/>
    </source>
</evidence>
<accession>A0AAV2SV95</accession>
<keyword evidence="2" id="KW-0479">Metal-binding</keyword>
<dbReference type="InterPro" id="IPR013087">
    <property type="entry name" value="Znf_C2H2_type"/>
</dbReference>
<protein>
    <recommendedName>
        <fullName evidence="8">C2H2-type domain-containing protein</fullName>
    </recommendedName>
</protein>
<dbReference type="EMBL" id="CAXKWB010122384">
    <property type="protein sequence ID" value="CAL4237703.1"/>
    <property type="molecule type" value="Genomic_DNA"/>
</dbReference>
<dbReference type="Proteomes" id="UP001497623">
    <property type="component" value="Unassembled WGS sequence"/>
</dbReference>
<dbReference type="GO" id="GO:0005634">
    <property type="term" value="C:nucleus"/>
    <property type="evidence" value="ECO:0007669"/>
    <property type="project" value="UniProtKB-SubCell"/>
</dbReference>
<dbReference type="AlphaFoldDB" id="A0AAV2SV95"/>
<feature type="domain" description="C2H2-type" evidence="8">
    <location>
        <begin position="22"/>
        <end position="49"/>
    </location>
</feature>
<dbReference type="FunFam" id="3.30.160.60:FF:000281">
    <property type="entry name" value="Zinc finger protein 558 isoform X1"/>
    <property type="match status" value="1"/>
</dbReference>
<dbReference type="Pfam" id="PF00096">
    <property type="entry name" value="zf-C2H2"/>
    <property type="match status" value="2"/>
</dbReference>
<keyword evidence="6" id="KW-0539">Nucleus</keyword>
<keyword evidence="4 7" id="KW-0863">Zinc-finger</keyword>
<evidence type="ECO:0000256" key="3">
    <source>
        <dbReference type="ARBA" id="ARBA00022737"/>
    </source>
</evidence>
<dbReference type="GO" id="GO:0000981">
    <property type="term" value="F:DNA-binding transcription factor activity, RNA polymerase II-specific"/>
    <property type="evidence" value="ECO:0007669"/>
    <property type="project" value="TreeGrafter"/>
</dbReference>
<feature type="non-terminal residue" evidence="9">
    <location>
        <position position="1"/>
    </location>
</feature>
<dbReference type="PROSITE" id="PS50157">
    <property type="entry name" value="ZINC_FINGER_C2H2_2"/>
    <property type="match status" value="3"/>
</dbReference>
<dbReference type="FunFam" id="3.30.160.60:FF:002343">
    <property type="entry name" value="Zinc finger protein 33A"/>
    <property type="match status" value="1"/>
</dbReference>
<evidence type="ECO:0000256" key="5">
    <source>
        <dbReference type="ARBA" id="ARBA00022833"/>
    </source>
</evidence>
<evidence type="ECO:0000313" key="9">
    <source>
        <dbReference type="EMBL" id="CAL4237703.1"/>
    </source>
</evidence>
<evidence type="ECO:0000256" key="1">
    <source>
        <dbReference type="ARBA" id="ARBA00004123"/>
    </source>
</evidence>
<dbReference type="PANTHER" id="PTHR23235">
    <property type="entry name" value="KRUEPPEL-LIKE TRANSCRIPTION FACTOR"/>
    <property type="match status" value="1"/>
</dbReference>
<evidence type="ECO:0000313" key="10">
    <source>
        <dbReference type="Proteomes" id="UP001497623"/>
    </source>
</evidence>
<dbReference type="PROSITE" id="PS00028">
    <property type="entry name" value="ZINC_FINGER_C2H2_1"/>
    <property type="match status" value="2"/>
</dbReference>
<proteinExistence type="predicted"/>